<dbReference type="Proteomes" id="UP000823906">
    <property type="component" value="Unassembled WGS sequence"/>
</dbReference>
<proteinExistence type="predicted"/>
<feature type="domain" description="HTH araC/xylS-type" evidence="4">
    <location>
        <begin position="176"/>
        <end position="274"/>
    </location>
</feature>
<dbReference type="PROSITE" id="PS01124">
    <property type="entry name" value="HTH_ARAC_FAMILY_2"/>
    <property type="match status" value="1"/>
</dbReference>
<comment type="caution">
    <text evidence="5">The sequence shown here is derived from an EMBL/GenBank/DDBJ whole genome shotgun (WGS) entry which is preliminary data.</text>
</comment>
<gene>
    <name evidence="5" type="ORF">H9703_08670</name>
</gene>
<accession>A0A9D2PC77</accession>
<evidence type="ECO:0000313" key="6">
    <source>
        <dbReference type="Proteomes" id="UP000823906"/>
    </source>
</evidence>
<organism evidence="5 6">
    <name type="scientific">Candidatus Faecalibacterium faecigallinarum</name>
    <dbReference type="NCBI Taxonomy" id="2838577"/>
    <lineage>
        <taxon>Bacteria</taxon>
        <taxon>Bacillati</taxon>
        <taxon>Bacillota</taxon>
        <taxon>Clostridia</taxon>
        <taxon>Eubacteriales</taxon>
        <taxon>Oscillospiraceae</taxon>
        <taxon>Faecalibacterium</taxon>
    </lineage>
</organism>
<evidence type="ECO:0000313" key="5">
    <source>
        <dbReference type="EMBL" id="HJC46188.1"/>
    </source>
</evidence>
<dbReference type="Pfam" id="PF12833">
    <property type="entry name" value="HTH_18"/>
    <property type="match status" value="1"/>
</dbReference>
<dbReference type="InterPro" id="IPR018062">
    <property type="entry name" value="HTH_AraC-typ_CS"/>
</dbReference>
<dbReference type="GO" id="GO:0043565">
    <property type="term" value="F:sequence-specific DNA binding"/>
    <property type="evidence" value="ECO:0007669"/>
    <property type="project" value="InterPro"/>
</dbReference>
<dbReference type="GO" id="GO:0003700">
    <property type="term" value="F:DNA-binding transcription factor activity"/>
    <property type="evidence" value="ECO:0007669"/>
    <property type="project" value="InterPro"/>
</dbReference>
<evidence type="ECO:0000256" key="3">
    <source>
        <dbReference type="ARBA" id="ARBA00023163"/>
    </source>
</evidence>
<name>A0A9D2PC77_9FIRM</name>
<dbReference type="AlphaFoldDB" id="A0A9D2PC77"/>
<keyword evidence="2" id="KW-0238">DNA-binding</keyword>
<reference evidence="5" key="1">
    <citation type="journal article" date="2021" name="PeerJ">
        <title>Extensive microbial diversity within the chicken gut microbiome revealed by metagenomics and culture.</title>
        <authorList>
            <person name="Gilroy R."/>
            <person name="Ravi A."/>
            <person name="Getino M."/>
            <person name="Pursley I."/>
            <person name="Horton D.L."/>
            <person name="Alikhan N.F."/>
            <person name="Baker D."/>
            <person name="Gharbi K."/>
            <person name="Hall N."/>
            <person name="Watson M."/>
            <person name="Adriaenssens E.M."/>
            <person name="Foster-Nyarko E."/>
            <person name="Jarju S."/>
            <person name="Secka A."/>
            <person name="Antonio M."/>
            <person name="Oren A."/>
            <person name="Chaudhuri R.R."/>
            <person name="La Ragione R."/>
            <person name="Hildebrand F."/>
            <person name="Pallen M.J."/>
        </authorList>
    </citation>
    <scope>NUCLEOTIDE SEQUENCE</scope>
    <source>
        <strain evidence="5">ChiSjej5B23-2810</strain>
    </source>
</reference>
<dbReference type="InterPro" id="IPR018060">
    <property type="entry name" value="HTH_AraC"/>
</dbReference>
<dbReference type="EMBL" id="DWWN01000057">
    <property type="protein sequence ID" value="HJC46188.1"/>
    <property type="molecule type" value="Genomic_DNA"/>
</dbReference>
<evidence type="ECO:0000256" key="2">
    <source>
        <dbReference type="ARBA" id="ARBA00023125"/>
    </source>
</evidence>
<reference evidence="5" key="2">
    <citation type="submission" date="2021-04" db="EMBL/GenBank/DDBJ databases">
        <authorList>
            <person name="Gilroy R."/>
        </authorList>
    </citation>
    <scope>NUCLEOTIDE SEQUENCE</scope>
    <source>
        <strain evidence="5">ChiSjej5B23-2810</strain>
    </source>
</reference>
<dbReference type="InterPro" id="IPR013096">
    <property type="entry name" value="Cupin_2"/>
</dbReference>
<keyword evidence="3" id="KW-0804">Transcription</keyword>
<evidence type="ECO:0000256" key="1">
    <source>
        <dbReference type="ARBA" id="ARBA00023015"/>
    </source>
</evidence>
<dbReference type="PROSITE" id="PS00041">
    <property type="entry name" value="HTH_ARAC_FAMILY_1"/>
    <property type="match status" value="1"/>
</dbReference>
<dbReference type="PANTHER" id="PTHR43280:SF28">
    <property type="entry name" value="HTH-TYPE TRANSCRIPTIONAL ACTIVATOR RHAS"/>
    <property type="match status" value="1"/>
</dbReference>
<dbReference type="SMART" id="SM00342">
    <property type="entry name" value="HTH_ARAC"/>
    <property type="match status" value="1"/>
</dbReference>
<protein>
    <submittedName>
        <fullName evidence="5">AraC family transcriptional regulator</fullName>
    </submittedName>
</protein>
<dbReference type="PANTHER" id="PTHR43280">
    <property type="entry name" value="ARAC-FAMILY TRANSCRIPTIONAL REGULATOR"/>
    <property type="match status" value="1"/>
</dbReference>
<keyword evidence="1" id="KW-0805">Transcription regulation</keyword>
<sequence>MSTARFAISHAPAPRESFRLLYISKSRFGGDWNSTAHTHACTELFYCLSGEGQFFIQGQLYPVQPDDLVIVNPQVEHTELSLNAAPLEYVVLGISGIEVLFGSSDEPYAILNCREQRERLGALLHMLLAEADHSLDGYETVCQDLLEVLLIWLVRSSTLSVQLQRTTVRAENRECAEIKRYIDTNYRESITLDKLAGMAHLNKYYLSHAFQKEYGISPITYLSRRRIEESKYLLGNTSHTLAQVSELLGFSSPSYFSQCFRKAEGISPNEYRRQVREGKRPAPPKRR</sequence>
<evidence type="ECO:0000259" key="4">
    <source>
        <dbReference type="PROSITE" id="PS01124"/>
    </source>
</evidence>
<dbReference type="Pfam" id="PF07883">
    <property type="entry name" value="Cupin_2"/>
    <property type="match status" value="1"/>
</dbReference>